<dbReference type="Proteomes" id="UP000681340">
    <property type="component" value="Unassembled WGS sequence"/>
</dbReference>
<dbReference type="EMBL" id="BOQL01000018">
    <property type="protein sequence ID" value="GIM65902.1"/>
    <property type="molecule type" value="Genomic_DNA"/>
</dbReference>
<evidence type="ECO:0000256" key="1">
    <source>
        <dbReference type="SAM" id="MobiDB-lite"/>
    </source>
</evidence>
<evidence type="ECO:0000313" key="3">
    <source>
        <dbReference type="Proteomes" id="UP000681340"/>
    </source>
</evidence>
<feature type="compositionally biased region" description="Low complexity" evidence="1">
    <location>
        <begin position="31"/>
        <end position="52"/>
    </location>
</feature>
<sequence length="760" mass="82173">MTSPSPTTTTTTPVAPTIGTAAVPGTPAPAQPASTQPGEAAAAPDAGLPTAPVEGADTGSWSEPGEATSRSGEGTSRNEHWRAARTVHGDRIGGDKIAGHKIELRFADKTMPLQELSPDLTEPVRYAFVNPDNWGDLSERFRAHRSTIVRGRAGQGKDACAIRLLSGEVETIYGLDPEVDVSRLADSIAEQAGTLGGAEGGIGFLLCQPVHAAKLRGFTLQNLEKALTDANARLVITLHSEVHPADDELHRYVLDLPAQPIDHKRIITSHLGWRCNDVVAAKLLDNPTVGELIAELGASEASCRSAADLAAIISLERDDDGAVNGFQVRARHRQHREQAFDLWFDGLRGAEERSFAVALAVLDGLPYEEVAAAARRLRRKLEHAQQLVLSTAQASGPELRIARQDRLQTPTARLLQTLRAADTDEQIRYAYGTVPVRTVHYQDPDYPTQVIERAWRGYQIQPTLLEWLGELIVAASEPVRIYAASTLGILARYSFDYLCTTVFHRWANSKDRRIREAVAYALREAAVDPQLAASAAAVVTSWYANRQQPRMQATAARAYGAGVGSLDPAATIDRLGRLATIDEFTVALAVGDALADLILQDPAGTAPMACTALLAWFTDGRRTRPAQLAFLILADSMVTWAPAEDGGPGTRWPTLLHLAQSVEALRGPLFALWQRAVAESILHEQAHAVLSGWAGLAEHDGEQLDVLLRLLRATVGLPVPDDRIRQILIRLAARWVEPETLIPLPRAHQAVMAQLAPGGN</sequence>
<accession>A0A919S5Y9</accession>
<dbReference type="SUPFAM" id="SSF48371">
    <property type="entry name" value="ARM repeat"/>
    <property type="match status" value="1"/>
</dbReference>
<proteinExistence type="predicted"/>
<reference evidence="2" key="1">
    <citation type="submission" date="2021-03" db="EMBL/GenBank/DDBJ databases">
        <title>Whole genome shotgun sequence of Actinoplanes auranticolor NBRC 12245.</title>
        <authorList>
            <person name="Komaki H."/>
            <person name="Tamura T."/>
        </authorList>
    </citation>
    <scope>NUCLEOTIDE SEQUENCE</scope>
    <source>
        <strain evidence="2">NBRC 12245</strain>
    </source>
</reference>
<comment type="caution">
    <text evidence="2">The sequence shown here is derived from an EMBL/GenBank/DDBJ whole genome shotgun (WGS) entry which is preliminary data.</text>
</comment>
<evidence type="ECO:0008006" key="4">
    <source>
        <dbReference type="Google" id="ProtNLM"/>
    </source>
</evidence>
<feature type="region of interest" description="Disordered" evidence="1">
    <location>
        <begin position="1"/>
        <end position="79"/>
    </location>
</feature>
<organism evidence="2 3">
    <name type="scientific">Actinoplanes auranticolor</name>
    <dbReference type="NCBI Taxonomy" id="47988"/>
    <lineage>
        <taxon>Bacteria</taxon>
        <taxon>Bacillati</taxon>
        <taxon>Actinomycetota</taxon>
        <taxon>Actinomycetes</taxon>
        <taxon>Micromonosporales</taxon>
        <taxon>Micromonosporaceae</taxon>
        <taxon>Actinoplanes</taxon>
    </lineage>
</organism>
<keyword evidence="3" id="KW-1185">Reference proteome</keyword>
<feature type="compositionally biased region" description="Low complexity" evidence="1">
    <location>
        <begin position="1"/>
        <end position="25"/>
    </location>
</feature>
<protein>
    <recommendedName>
        <fullName evidence="4">HEAT repeat protein</fullName>
    </recommendedName>
</protein>
<evidence type="ECO:0000313" key="2">
    <source>
        <dbReference type="EMBL" id="GIM65902.1"/>
    </source>
</evidence>
<dbReference type="AlphaFoldDB" id="A0A919S5Y9"/>
<gene>
    <name evidence="2" type="ORF">Aau02nite_20570</name>
</gene>
<dbReference type="InterPro" id="IPR016024">
    <property type="entry name" value="ARM-type_fold"/>
</dbReference>
<name>A0A919S5Y9_9ACTN</name>